<dbReference type="PANTHER" id="PTHR43861">
    <property type="entry name" value="TRANS-ACONITATE 2-METHYLTRANSFERASE-RELATED"/>
    <property type="match status" value="1"/>
</dbReference>
<evidence type="ECO:0000256" key="1">
    <source>
        <dbReference type="ARBA" id="ARBA00022603"/>
    </source>
</evidence>
<dbReference type="SUPFAM" id="SSF53335">
    <property type="entry name" value="S-adenosyl-L-methionine-dependent methyltransferases"/>
    <property type="match status" value="1"/>
</dbReference>
<protein>
    <submittedName>
        <fullName evidence="4">Methyltransferase domain-containing protein</fullName>
    </submittedName>
</protein>
<dbReference type="Pfam" id="PF13649">
    <property type="entry name" value="Methyltransf_25"/>
    <property type="match status" value="1"/>
</dbReference>
<dbReference type="Gene3D" id="3.40.50.150">
    <property type="entry name" value="Vaccinia Virus protein VP39"/>
    <property type="match status" value="1"/>
</dbReference>
<dbReference type="Proteomes" id="UP000468901">
    <property type="component" value="Unassembled WGS sequence"/>
</dbReference>
<proteinExistence type="predicted"/>
<evidence type="ECO:0000313" key="4">
    <source>
        <dbReference type="EMBL" id="KAB7741679.1"/>
    </source>
</evidence>
<reference evidence="4 5" key="1">
    <citation type="submission" date="2019-09" db="EMBL/GenBank/DDBJ databases">
        <title>Parvibaculum sedimenti sp. nov., isolated from sediment.</title>
        <authorList>
            <person name="Wang Y."/>
        </authorList>
    </citation>
    <scope>NUCLEOTIDE SEQUENCE [LARGE SCALE GENOMIC DNA]</scope>
    <source>
        <strain evidence="4 5">HXT-9</strain>
    </source>
</reference>
<evidence type="ECO:0000313" key="5">
    <source>
        <dbReference type="Proteomes" id="UP000468901"/>
    </source>
</evidence>
<dbReference type="PANTHER" id="PTHR43861:SF1">
    <property type="entry name" value="TRANS-ACONITATE 2-METHYLTRANSFERASE"/>
    <property type="match status" value="1"/>
</dbReference>
<accession>A0A6N6VKA6</accession>
<feature type="domain" description="Methyltransferase" evidence="3">
    <location>
        <begin position="49"/>
        <end position="149"/>
    </location>
</feature>
<evidence type="ECO:0000259" key="3">
    <source>
        <dbReference type="Pfam" id="PF13649"/>
    </source>
</evidence>
<dbReference type="InterPro" id="IPR029063">
    <property type="entry name" value="SAM-dependent_MTases_sf"/>
</dbReference>
<organism evidence="4 5">
    <name type="scientific">Parvibaculum sedimenti</name>
    <dbReference type="NCBI Taxonomy" id="2608632"/>
    <lineage>
        <taxon>Bacteria</taxon>
        <taxon>Pseudomonadati</taxon>
        <taxon>Pseudomonadota</taxon>
        <taxon>Alphaproteobacteria</taxon>
        <taxon>Hyphomicrobiales</taxon>
        <taxon>Parvibaculaceae</taxon>
        <taxon>Parvibaculum</taxon>
    </lineage>
</organism>
<comment type="caution">
    <text evidence="4">The sequence shown here is derived from an EMBL/GenBank/DDBJ whole genome shotgun (WGS) entry which is preliminary data.</text>
</comment>
<dbReference type="InterPro" id="IPR041698">
    <property type="entry name" value="Methyltransf_25"/>
</dbReference>
<dbReference type="GO" id="GO:0008168">
    <property type="term" value="F:methyltransferase activity"/>
    <property type="evidence" value="ECO:0007669"/>
    <property type="project" value="UniProtKB-KW"/>
</dbReference>
<dbReference type="GO" id="GO:0032259">
    <property type="term" value="P:methylation"/>
    <property type="evidence" value="ECO:0007669"/>
    <property type="project" value="UniProtKB-KW"/>
</dbReference>
<gene>
    <name evidence="4" type="ORF">F2P47_04545</name>
</gene>
<keyword evidence="1 4" id="KW-0489">Methyltransferase</keyword>
<evidence type="ECO:0000256" key="2">
    <source>
        <dbReference type="ARBA" id="ARBA00022679"/>
    </source>
</evidence>
<dbReference type="RefSeq" id="WP_152214982.1">
    <property type="nucleotide sequence ID" value="NZ_WESC01000003.1"/>
</dbReference>
<name>A0A6N6VKA6_9HYPH</name>
<dbReference type="CDD" id="cd02440">
    <property type="entry name" value="AdoMet_MTases"/>
    <property type="match status" value="1"/>
</dbReference>
<keyword evidence="2 4" id="KW-0808">Transferase</keyword>
<dbReference type="AlphaFoldDB" id="A0A6N6VKA6"/>
<keyword evidence="5" id="KW-1185">Reference proteome</keyword>
<dbReference type="EMBL" id="WESC01000003">
    <property type="protein sequence ID" value="KAB7741679.1"/>
    <property type="molecule type" value="Genomic_DNA"/>
</dbReference>
<sequence length="219" mass="24879">MSIADTGHSHLMDRVYRNQRHIYDLTRRYYLLGRDRLIAGLGARPGMRVLEVGCGTGRNLISALRRFPQAEFYGMDISSEMLATARAAACKARLEQRVSFAQGDATDFDPERAFGIRKFERVFMSYTVSMIPEWRRAVEQAMRNVAPGGSLHIVDFGQQEGLPRFFRALLFAWLGWFHVSPRADLREALGEIAAAHDATLDFQSLHRGYSWLAVLKRPA</sequence>